<dbReference type="GO" id="GO:0005737">
    <property type="term" value="C:cytoplasm"/>
    <property type="evidence" value="ECO:0007669"/>
    <property type="project" value="TreeGrafter"/>
</dbReference>
<dbReference type="AlphaFoldDB" id="G7DUZ1"/>
<dbReference type="PRINTS" id="PR00507">
    <property type="entry name" value="N12N6MTFRASE"/>
</dbReference>
<dbReference type="InParanoid" id="G7DUZ1"/>
<accession>G7DUZ1</accession>
<dbReference type="InterPro" id="IPR029063">
    <property type="entry name" value="SAM-dependent_MTases_sf"/>
</dbReference>
<dbReference type="SUPFAM" id="SSF53335">
    <property type="entry name" value="S-adenosyl-L-methionine-dependent methyltransferases"/>
    <property type="match status" value="1"/>
</dbReference>
<evidence type="ECO:0000259" key="3">
    <source>
        <dbReference type="Pfam" id="PF01170"/>
    </source>
</evidence>
<keyword evidence="1" id="KW-0489">Methyltransferase</keyword>
<gene>
    <name evidence="5" type="primary">Mo01053</name>
    <name evidence="5" type="ORF">E5Q_01053</name>
</gene>
<evidence type="ECO:0000313" key="5">
    <source>
        <dbReference type="EMBL" id="GAA94401.1"/>
    </source>
</evidence>
<dbReference type="RefSeq" id="XP_014565853.1">
    <property type="nucleotide sequence ID" value="XM_014710367.1"/>
</dbReference>
<dbReference type="InterPro" id="IPR000241">
    <property type="entry name" value="RlmKL-like_Mtase"/>
</dbReference>
<evidence type="ECO:0000313" key="6">
    <source>
        <dbReference type="Proteomes" id="UP000009131"/>
    </source>
</evidence>
<dbReference type="PANTHER" id="PTHR13370">
    <property type="entry name" value="RNA METHYLASE-RELATED"/>
    <property type="match status" value="1"/>
</dbReference>
<dbReference type="OMA" id="SCNLNRY"/>
<dbReference type="Pfam" id="PF25904">
    <property type="entry name" value="Tmrp11_N"/>
    <property type="match status" value="1"/>
</dbReference>
<dbReference type="Proteomes" id="UP000009131">
    <property type="component" value="Unassembled WGS sequence"/>
</dbReference>
<reference evidence="5 6" key="1">
    <citation type="journal article" date="2011" name="J. Gen. Appl. Microbiol.">
        <title>Draft genome sequencing of the enigmatic basidiomycete Mixia osmundae.</title>
        <authorList>
            <person name="Nishida H."/>
            <person name="Nagatsuka Y."/>
            <person name="Sugiyama J."/>
        </authorList>
    </citation>
    <scope>NUCLEOTIDE SEQUENCE [LARGE SCALE GENOMIC DNA]</scope>
    <source>
        <strain evidence="6">CBS 9802 / IAM 14324 / JCM 22182 / KY 12970</strain>
    </source>
</reference>
<dbReference type="PANTHER" id="PTHR13370:SF3">
    <property type="entry name" value="TRNA (GUANINE(10)-N2)-METHYLTRANSFERASE HOMOLOG"/>
    <property type="match status" value="1"/>
</dbReference>
<dbReference type="InterPro" id="IPR059073">
    <property type="entry name" value="TRMT11_N"/>
</dbReference>
<dbReference type="GO" id="GO:0008168">
    <property type="term" value="F:methyltransferase activity"/>
    <property type="evidence" value="ECO:0007669"/>
    <property type="project" value="UniProtKB-KW"/>
</dbReference>
<dbReference type="Pfam" id="PF01170">
    <property type="entry name" value="UPF0020"/>
    <property type="match status" value="1"/>
</dbReference>
<name>G7DUZ1_MIXOS</name>
<keyword evidence="2" id="KW-0808">Transferase</keyword>
<evidence type="ECO:0000256" key="1">
    <source>
        <dbReference type="ARBA" id="ARBA00022603"/>
    </source>
</evidence>
<evidence type="ECO:0000259" key="4">
    <source>
        <dbReference type="Pfam" id="PF25904"/>
    </source>
</evidence>
<dbReference type="InterPro" id="IPR002052">
    <property type="entry name" value="DNA_methylase_N6_adenine_CS"/>
</dbReference>
<dbReference type="STRING" id="764103.G7DUZ1"/>
<dbReference type="GO" id="GO:0043527">
    <property type="term" value="C:tRNA methyltransferase complex"/>
    <property type="evidence" value="ECO:0007669"/>
    <property type="project" value="UniProtKB-ARBA"/>
</dbReference>
<feature type="domain" description="Ribosomal RNA large subunit methyltransferase K/L-like methyltransferase" evidence="3">
    <location>
        <begin position="183"/>
        <end position="300"/>
    </location>
</feature>
<proteinExistence type="predicted"/>
<dbReference type="Gene3D" id="3.40.50.150">
    <property type="entry name" value="Vaccinia Virus protein VP39"/>
    <property type="match status" value="1"/>
</dbReference>
<sequence>MRELYLLLVRYGKDLHEFVWPDVQSIADYFGIDMALAEPIDNLAPRFFLVWLPDEYAARQIGSRAAALSCVIRLWAHGTSIASLQDALRQDPELWQPFVESSTWRITLDTAYHHFDYDDKQRILNSFGFLDFRADIDLNQPDLDMSVFLLASPDDHSIRRAFAGQVICQGQRHLIAQYDVKQRLYIGNTTMQSEVSLYMSNQALAGPGKILYDPFMGTGSSVYTSAHYGASVLGSDIDGRHMRGKTNVGIRQCAFEYGLSDIAVLDLAVFDINLHPWRTGELFDAIITDPPYGVRAGARKLGRKGELSQEPRLMPNGVYSHLQDDYRPPSVGWEMSEVLQELLSVSLYLLKPGGRLVYFLPTEDAAYKDSDVPQLAGLKLLHNSSQNFGKWSRRLITMEKTTTVTSGAAARKTASDAGHVRFRERYLTPAVHRA</sequence>
<dbReference type="PIRSF" id="PIRSF017259">
    <property type="entry name" value="tRNA_mtfrase_TRM11"/>
    <property type="match status" value="1"/>
</dbReference>
<keyword evidence="6" id="KW-1185">Reference proteome</keyword>
<dbReference type="HOGENOM" id="CLU_029646_3_0_1"/>
<dbReference type="PROSITE" id="PS00092">
    <property type="entry name" value="N6_MTASE"/>
    <property type="match status" value="1"/>
</dbReference>
<organism evidence="5 6">
    <name type="scientific">Mixia osmundae (strain CBS 9802 / IAM 14324 / JCM 22182 / KY 12970)</name>
    <dbReference type="NCBI Taxonomy" id="764103"/>
    <lineage>
        <taxon>Eukaryota</taxon>
        <taxon>Fungi</taxon>
        <taxon>Dikarya</taxon>
        <taxon>Basidiomycota</taxon>
        <taxon>Pucciniomycotina</taxon>
        <taxon>Mixiomycetes</taxon>
        <taxon>Mixiales</taxon>
        <taxon>Mixiaceae</taxon>
        <taxon>Mixia</taxon>
    </lineage>
</organism>
<dbReference type="GO" id="GO:0032259">
    <property type="term" value="P:methylation"/>
    <property type="evidence" value="ECO:0007669"/>
    <property type="project" value="UniProtKB-KW"/>
</dbReference>
<feature type="domain" description="tRNA (guanine(10)-N(2))-methyltransferase TRMT11 N-terminal" evidence="4">
    <location>
        <begin position="8"/>
        <end position="148"/>
    </location>
</feature>
<dbReference type="GO" id="GO:0003676">
    <property type="term" value="F:nucleic acid binding"/>
    <property type="evidence" value="ECO:0007669"/>
    <property type="project" value="InterPro"/>
</dbReference>
<dbReference type="EMBL" id="BABT02000034">
    <property type="protein sequence ID" value="GAA94401.1"/>
    <property type="molecule type" value="Genomic_DNA"/>
</dbReference>
<comment type="caution">
    <text evidence="5">The sequence shown here is derived from an EMBL/GenBank/DDBJ whole genome shotgun (WGS) entry which is preliminary data.</text>
</comment>
<dbReference type="eggNOG" id="KOG2671">
    <property type="taxonomic scope" value="Eukaryota"/>
</dbReference>
<dbReference type="FunCoup" id="G7DUZ1">
    <property type="interactions" value="565"/>
</dbReference>
<evidence type="ECO:0000256" key="2">
    <source>
        <dbReference type="ARBA" id="ARBA00022679"/>
    </source>
</evidence>
<protein>
    <submittedName>
        <fullName evidence="5">Uncharacterized protein</fullName>
    </submittedName>
</protein>
<reference evidence="5 6" key="2">
    <citation type="journal article" date="2012" name="Open Biol.">
        <title>Characteristics of nucleosomes and linker DNA regions on the genome of the basidiomycete Mixia osmundae revealed by mono- and dinucleosome mapping.</title>
        <authorList>
            <person name="Nishida H."/>
            <person name="Kondo S."/>
            <person name="Matsumoto T."/>
            <person name="Suzuki Y."/>
            <person name="Yoshikawa H."/>
            <person name="Taylor T.D."/>
            <person name="Sugiyama J."/>
        </authorList>
    </citation>
    <scope>NUCLEOTIDE SEQUENCE [LARGE SCALE GENOMIC DNA]</scope>
    <source>
        <strain evidence="6">CBS 9802 / IAM 14324 / JCM 22182 / KY 12970</strain>
    </source>
</reference>
<dbReference type="OrthoDB" id="296065at2759"/>